<dbReference type="PROSITE" id="PS51835">
    <property type="entry name" value="DENN_C9ORF72"/>
    <property type="match status" value="1"/>
</dbReference>
<proteinExistence type="predicted"/>
<dbReference type="GO" id="GO:0006897">
    <property type="term" value="P:endocytosis"/>
    <property type="evidence" value="ECO:0007669"/>
    <property type="project" value="TreeGrafter"/>
</dbReference>
<dbReference type="GO" id="GO:0005768">
    <property type="term" value="C:endosome"/>
    <property type="evidence" value="ECO:0007669"/>
    <property type="project" value="TreeGrafter"/>
</dbReference>
<dbReference type="Pfam" id="PF15019">
    <property type="entry name" value="C9orf72-like"/>
    <property type="match status" value="1"/>
</dbReference>
<dbReference type="InterPro" id="IPR027819">
    <property type="entry name" value="C9orf72"/>
</dbReference>
<feature type="region of interest" description="Disordered" evidence="1">
    <location>
        <begin position="136"/>
        <end position="158"/>
    </location>
</feature>
<dbReference type="GO" id="GO:0005776">
    <property type="term" value="C:autophagosome"/>
    <property type="evidence" value="ECO:0007669"/>
    <property type="project" value="TreeGrafter"/>
</dbReference>
<dbReference type="GO" id="GO:0005085">
    <property type="term" value="F:guanyl-nucleotide exchange factor activity"/>
    <property type="evidence" value="ECO:0007669"/>
    <property type="project" value="InterPro"/>
</dbReference>
<feature type="region of interest" description="Disordered" evidence="1">
    <location>
        <begin position="38"/>
        <end position="85"/>
    </location>
</feature>
<sequence>MAAGLSKEFQVLEMQQPVGDVEDVDSLQGGHRIDSCDVQCKLSGDNPDVHSVPESVSSTPTSGTEYKSCSNPSTPEKQRNLGRKGSVTAQLDATCSVNMSANIANKLNQMRGSGESLDSGSHNSFEEIEVREEFSRLPPDFGSRTTPPPSSSRRVSSQKPSLRQVFPFISCLPFENNIVFCFVLSVWDNIVGPQTVYVWKRKAFPSQRTFDDLYEDNEGIDVGKESTKFGNPVFQQSEARSETHLSTLMKEEYRRGKKKQNKNGSRRSNIASGHLEAKSSIELERLSLSNTGKNLVDSSVKQVIHKETPGSEYEESSSIGSVFPSAAKDQEDTASQEEMSQISSDLEDEISPEDRTVKPVPLITVGQRSTDEPEGQEFGSGWSCGRSRLRIGKVVWYVTVHSVGVGQVGPSSEKIASSLHVVPHQGIIIVAARQVEFSQLSLFSVEEEDGAVPYCLSMVVPLEEYKNFLPLTDTVTTWLVTIAATTRLLTTKYGLEGGGRVKSKLVELCDVLVALRSASLDQYPLTPAGRPPDDRTFAEIILTSHLQTMGCTVVVADSPNAANKGIVRSSSGEVNLSAQKLIQSTHPLTVVDVNWGTVKQTGAPDVHARRNSSALHQELLSLWHDLPDVSAPSESLLEPVRVAAPLVKRFLHDYDRLSSCNNEVRHNFIRAFLRSLQYTALALITWTQHEWSVQRRRSGYGSLRRALGSVFDLDEADLRVVLAQAEILEPGFYSYVTSMSH</sequence>
<gene>
    <name evidence="2" type="ORF">Hamer_G012789</name>
</gene>
<evidence type="ECO:0000256" key="1">
    <source>
        <dbReference type="SAM" id="MobiDB-lite"/>
    </source>
</evidence>
<dbReference type="EMBL" id="JAHLQT010021643">
    <property type="protein sequence ID" value="KAG7167347.1"/>
    <property type="molecule type" value="Genomic_DNA"/>
</dbReference>
<keyword evidence="3" id="KW-1185">Reference proteome</keyword>
<comment type="caution">
    <text evidence="2">The sequence shown here is derived from an EMBL/GenBank/DDBJ whole genome shotgun (WGS) entry which is preliminary data.</text>
</comment>
<feature type="compositionally biased region" description="Low complexity" evidence="1">
    <location>
        <begin position="52"/>
        <end position="65"/>
    </location>
</feature>
<dbReference type="GO" id="GO:0006914">
    <property type="term" value="P:autophagy"/>
    <property type="evidence" value="ECO:0007669"/>
    <property type="project" value="TreeGrafter"/>
</dbReference>
<accession>A0A8J5MXT1</accession>
<evidence type="ECO:0000313" key="3">
    <source>
        <dbReference type="Proteomes" id="UP000747542"/>
    </source>
</evidence>
<organism evidence="2 3">
    <name type="scientific">Homarus americanus</name>
    <name type="common">American lobster</name>
    <dbReference type="NCBI Taxonomy" id="6706"/>
    <lineage>
        <taxon>Eukaryota</taxon>
        <taxon>Metazoa</taxon>
        <taxon>Ecdysozoa</taxon>
        <taxon>Arthropoda</taxon>
        <taxon>Crustacea</taxon>
        <taxon>Multicrustacea</taxon>
        <taxon>Malacostraca</taxon>
        <taxon>Eumalacostraca</taxon>
        <taxon>Eucarida</taxon>
        <taxon>Decapoda</taxon>
        <taxon>Pleocyemata</taxon>
        <taxon>Astacidea</taxon>
        <taxon>Nephropoidea</taxon>
        <taxon>Nephropidae</taxon>
        <taxon>Homarus</taxon>
    </lineage>
</organism>
<dbReference type="Proteomes" id="UP000747542">
    <property type="component" value="Unassembled WGS sequence"/>
</dbReference>
<dbReference type="PANTHER" id="PTHR31855:SF2">
    <property type="entry name" value="GUANINE NUCLEOTIDE EXCHANGE FACTOR C9ORF72"/>
    <property type="match status" value="1"/>
</dbReference>
<name>A0A8J5MXT1_HOMAM</name>
<reference evidence="2" key="1">
    <citation type="journal article" date="2021" name="Sci. Adv.">
        <title>The American lobster genome reveals insights on longevity, neural, and immune adaptations.</title>
        <authorList>
            <person name="Polinski J.M."/>
            <person name="Zimin A.V."/>
            <person name="Clark K.F."/>
            <person name="Kohn A.B."/>
            <person name="Sadowski N."/>
            <person name="Timp W."/>
            <person name="Ptitsyn A."/>
            <person name="Khanna P."/>
            <person name="Romanova D.Y."/>
            <person name="Williams P."/>
            <person name="Greenwood S.J."/>
            <person name="Moroz L.L."/>
            <person name="Walt D.R."/>
            <person name="Bodnar A.G."/>
        </authorList>
    </citation>
    <scope>NUCLEOTIDE SEQUENCE</scope>
    <source>
        <strain evidence="2">GMGI-L3</strain>
    </source>
</reference>
<evidence type="ECO:0000313" key="2">
    <source>
        <dbReference type="EMBL" id="KAG7167347.1"/>
    </source>
</evidence>
<feature type="region of interest" description="Disordered" evidence="1">
    <location>
        <begin position="252"/>
        <end position="273"/>
    </location>
</feature>
<dbReference type="PANTHER" id="PTHR31855">
    <property type="entry name" value="GUANINE NUCLEOTIDE EXCHANGE C9ORF72"/>
    <property type="match status" value="1"/>
</dbReference>
<feature type="compositionally biased region" description="Basic residues" evidence="1">
    <location>
        <begin position="255"/>
        <end position="265"/>
    </location>
</feature>
<protein>
    <submittedName>
        <fullName evidence="2">Guanine nucleotide exchange C9orf72-like</fullName>
    </submittedName>
</protein>
<feature type="region of interest" description="Disordered" evidence="1">
    <location>
        <begin position="307"/>
        <end position="354"/>
    </location>
</feature>
<dbReference type="AlphaFoldDB" id="A0A8J5MXT1"/>